<dbReference type="PROSITE" id="PS50893">
    <property type="entry name" value="ABC_TRANSPORTER_2"/>
    <property type="match status" value="1"/>
</dbReference>
<evidence type="ECO:0000259" key="4">
    <source>
        <dbReference type="PROSITE" id="PS50893"/>
    </source>
</evidence>
<evidence type="ECO:0000313" key="5">
    <source>
        <dbReference type="EMBL" id="SFL50568.1"/>
    </source>
</evidence>
<dbReference type="Gene3D" id="3.40.50.300">
    <property type="entry name" value="P-loop containing nucleotide triphosphate hydrolases"/>
    <property type="match status" value="1"/>
</dbReference>
<comment type="similarity">
    <text evidence="1">Belongs to the ABC transporter superfamily. Ycf16 family.</text>
</comment>
<proteinExistence type="inferred from homology"/>
<dbReference type="InterPro" id="IPR017871">
    <property type="entry name" value="ABC_transporter-like_CS"/>
</dbReference>
<dbReference type="PANTHER" id="PTHR43204">
    <property type="entry name" value="ABC TRANSPORTER I FAMILY MEMBER 6, CHLOROPLASTIC"/>
    <property type="match status" value="1"/>
</dbReference>
<evidence type="ECO:0000256" key="1">
    <source>
        <dbReference type="ARBA" id="ARBA00006216"/>
    </source>
</evidence>
<dbReference type="EMBL" id="FOTI01000015">
    <property type="protein sequence ID" value="SFL50568.1"/>
    <property type="molecule type" value="Genomic_DNA"/>
</dbReference>
<dbReference type="Proteomes" id="UP000199006">
    <property type="component" value="Unassembled WGS sequence"/>
</dbReference>
<evidence type="ECO:0000256" key="2">
    <source>
        <dbReference type="ARBA" id="ARBA00022741"/>
    </source>
</evidence>
<dbReference type="PROSITE" id="PS00211">
    <property type="entry name" value="ABC_TRANSPORTER_1"/>
    <property type="match status" value="1"/>
</dbReference>
<dbReference type="GO" id="GO:0016887">
    <property type="term" value="F:ATP hydrolysis activity"/>
    <property type="evidence" value="ECO:0007669"/>
    <property type="project" value="InterPro"/>
</dbReference>
<dbReference type="NCBIfam" id="TIGR01978">
    <property type="entry name" value="sufC"/>
    <property type="match status" value="1"/>
</dbReference>
<keyword evidence="6" id="KW-1185">Reference proteome</keyword>
<keyword evidence="3 5" id="KW-0067">ATP-binding</keyword>
<dbReference type="Pfam" id="PF00005">
    <property type="entry name" value="ABC_tran"/>
    <property type="match status" value="1"/>
</dbReference>
<dbReference type="InterPro" id="IPR027417">
    <property type="entry name" value="P-loop_NTPase"/>
</dbReference>
<dbReference type="GO" id="GO:0005524">
    <property type="term" value="F:ATP binding"/>
    <property type="evidence" value="ECO:0007669"/>
    <property type="project" value="UniProtKB-KW"/>
</dbReference>
<dbReference type="OrthoDB" id="9806149at2"/>
<dbReference type="RefSeq" id="WP_089861279.1">
    <property type="nucleotide sequence ID" value="NZ_FOTI01000015.1"/>
</dbReference>
<dbReference type="PANTHER" id="PTHR43204:SF1">
    <property type="entry name" value="ABC TRANSPORTER I FAMILY MEMBER 6, CHLOROPLASTIC"/>
    <property type="match status" value="1"/>
</dbReference>
<sequence length="255" mass="28354">MDKQLLKVNNLQSEVESQPILKGINLEVNKGETHVIMGPNGAGKSTLANVLMGHPDYKITDGEIIFKGENINELEVDKRAKKGIFLSFQYPQEIPGITVENFLRTAKTAVSGEQQSIFDFKFLLEEKMDLLEFDSSYADRYLNKGFSGGEKKKNEILQMAVLEPKLAILDETDSGLDVDATRIVAEGITKLASDDNAMIIITHHNQILDYLKPDFVHILVDGKIVETGDIKLANKIETTGYSEYKGESLSESNSK</sequence>
<evidence type="ECO:0000313" key="6">
    <source>
        <dbReference type="Proteomes" id="UP000199006"/>
    </source>
</evidence>
<protein>
    <submittedName>
        <fullName evidence="5">Fe-S cluster assembly ATP-binding protein</fullName>
    </submittedName>
</protein>
<dbReference type="SMART" id="SM00382">
    <property type="entry name" value="AAA"/>
    <property type="match status" value="1"/>
</dbReference>
<dbReference type="CDD" id="cd03217">
    <property type="entry name" value="ABC_FeS_Assembly"/>
    <property type="match status" value="1"/>
</dbReference>
<gene>
    <name evidence="5" type="ORF">SAMN02983006_01343</name>
</gene>
<dbReference type="SUPFAM" id="SSF52540">
    <property type="entry name" value="P-loop containing nucleoside triphosphate hydrolases"/>
    <property type="match status" value="1"/>
</dbReference>
<organism evidence="5 6">
    <name type="scientific">Halanaerobium salsuginis</name>
    <dbReference type="NCBI Taxonomy" id="29563"/>
    <lineage>
        <taxon>Bacteria</taxon>
        <taxon>Bacillati</taxon>
        <taxon>Bacillota</taxon>
        <taxon>Clostridia</taxon>
        <taxon>Halanaerobiales</taxon>
        <taxon>Halanaerobiaceae</taxon>
        <taxon>Halanaerobium</taxon>
    </lineage>
</organism>
<evidence type="ECO:0000256" key="3">
    <source>
        <dbReference type="ARBA" id="ARBA00022840"/>
    </source>
</evidence>
<dbReference type="InterPro" id="IPR010230">
    <property type="entry name" value="FeS-cluster_ATPase_SufC"/>
</dbReference>
<dbReference type="STRING" id="29563.SAMN02983006_01343"/>
<feature type="domain" description="ABC transporter" evidence="4">
    <location>
        <begin position="6"/>
        <end position="246"/>
    </location>
</feature>
<keyword evidence="2" id="KW-0547">Nucleotide-binding</keyword>
<name>A0A1I4I823_9FIRM</name>
<dbReference type="InterPro" id="IPR003593">
    <property type="entry name" value="AAA+_ATPase"/>
</dbReference>
<reference evidence="5 6" key="1">
    <citation type="submission" date="2016-10" db="EMBL/GenBank/DDBJ databases">
        <authorList>
            <person name="de Groot N.N."/>
        </authorList>
    </citation>
    <scope>NUCLEOTIDE SEQUENCE [LARGE SCALE GENOMIC DNA]</scope>
    <source>
        <strain evidence="5 6">ATCC 51327</strain>
    </source>
</reference>
<accession>A0A1I4I823</accession>
<dbReference type="AlphaFoldDB" id="A0A1I4I823"/>
<dbReference type="InterPro" id="IPR003439">
    <property type="entry name" value="ABC_transporter-like_ATP-bd"/>
</dbReference>